<sequence>MEQVNVLPGVIMANGKRNKITIAGKATRENRMVLFMLFQIFDFSDSGDETVRQQLATIFIALYGDFKEYNFYNLYDRNVQRLKSGHQNADWKAIDRPNEWNNTTWDASELAHFATLRSNILREAAQLGIPIAYKTNPERKHRPLIPGGAAAPAAFTAAPVTQGPAHVQHPLGQPTSLHPTASATAAVPSQPLPTRSVSKHPISRSTDFQSVEEPQSNEHDSEVSDFEGSSRDYSQHANRIHKEASTDEANGDDSEPDGDDNITWSDSFHPHEADSEPADPNNRHRSQLMDSFDDPEDEDMEDLPSEDDSVDEDITWTDRNTVRGRLARDELQERAIACMNAAREAEHPEETVYSREAGSYLTPSWAVTEEMVQEEMKKLRDRGEHENAEVSEGQASRGSLFSGELEMLNAEIGETDVDRMLAHFAEN</sequence>
<name>A0A139IAR0_9PEZI</name>
<dbReference type="OrthoDB" id="10444333at2759"/>
<keyword evidence="3" id="KW-1185">Reference proteome</keyword>
<feature type="compositionally biased region" description="Acidic residues" evidence="1">
    <location>
        <begin position="291"/>
        <end position="311"/>
    </location>
</feature>
<feature type="region of interest" description="Disordered" evidence="1">
    <location>
        <begin position="161"/>
        <end position="311"/>
    </location>
</feature>
<proteinExistence type="predicted"/>
<dbReference type="Proteomes" id="UP000073492">
    <property type="component" value="Unassembled WGS sequence"/>
</dbReference>
<protein>
    <submittedName>
        <fullName evidence="2">Uncharacterized protein</fullName>
    </submittedName>
</protein>
<feature type="compositionally biased region" description="Acidic residues" evidence="1">
    <location>
        <begin position="249"/>
        <end position="260"/>
    </location>
</feature>
<feature type="compositionally biased region" description="Polar residues" evidence="1">
    <location>
        <begin position="173"/>
        <end position="183"/>
    </location>
</feature>
<comment type="caution">
    <text evidence="2">The sequence shown here is derived from an EMBL/GenBank/DDBJ whole genome shotgun (WGS) entry which is preliminary data.</text>
</comment>
<organism evidence="2 3">
    <name type="scientific">Pseudocercospora musae</name>
    <dbReference type="NCBI Taxonomy" id="113226"/>
    <lineage>
        <taxon>Eukaryota</taxon>
        <taxon>Fungi</taxon>
        <taxon>Dikarya</taxon>
        <taxon>Ascomycota</taxon>
        <taxon>Pezizomycotina</taxon>
        <taxon>Dothideomycetes</taxon>
        <taxon>Dothideomycetidae</taxon>
        <taxon>Mycosphaerellales</taxon>
        <taxon>Mycosphaerellaceae</taxon>
        <taxon>Pseudocercospora</taxon>
    </lineage>
</organism>
<evidence type="ECO:0000313" key="3">
    <source>
        <dbReference type="Proteomes" id="UP000073492"/>
    </source>
</evidence>
<feature type="compositionally biased region" description="Polar residues" evidence="1">
    <location>
        <begin position="203"/>
        <end position="214"/>
    </location>
</feature>
<gene>
    <name evidence="2" type="ORF">AC579_4284</name>
</gene>
<dbReference type="AlphaFoldDB" id="A0A139IAR0"/>
<accession>A0A139IAR0</accession>
<feature type="compositionally biased region" description="Basic and acidic residues" evidence="1">
    <location>
        <begin position="216"/>
        <end position="245"/>
    </location>
</feature>
<evidence type="ECO:0000313" key="2">
    <source>
        <dbReference type="EMBL" id="KXT11838.1"/>
    </source>
</evidence>
<reference evidence="2 3" key="1">
    <citation type="submission" date="2015-07" db="EMBL/GenBank/DDBJ databases">
        <title>Comparative genomics of the Sigatoka disease complex on banana suggests a link between parallel evolutionary changes in Pseudocercospora fijiensis and Pseudocercospora eumusae and increased virulence on the banana host.</title>
        <authorList>
            <person name="Chang T.-C."/>
            <person name="Salvucci A."/>
            <person name="Crous P.W."/>
            <person name="Stergiopoulos I."/>
        </authorList>
    </citation>
    <scope>NUCLEOTIDE SEQUENCE [LARGE SCALE GENOMIC DNA]</scope>
    <source>
        <strain evidence="2 3">CBS 116634</strain>
    </source>
</reference>
<evidence type="ECO:0000256" key="1">
    <source>
        <dbReference type="SAM" id="MobiDB-lite"/>
    </source>
</evidence>
<dbReference type="EMBL" id="LFZO01000178">
    <property type="protein sequence ID" value="KXT11838.1"/>
    <property type="molecule type" value="Genomic_DNA"/>
</dbReference>